<evidence type="ECO:0000313" key="1">
    <source>
        <dbReference type="EMBL" id="CAD8897663.1"/>
    </source>
</evidence>
<sequence>MAYFDALYAGEYVCEDTLKYKFGVDDATGNVVVVNAELENTKYIYALRPSQNFDTAVLLQGSNPYIYNGKQLKESNMNNINAIDPSITNANNIEWRIHNDGFLELAEYIPQDQFWITRESTNTHLNTCMVS</sequence>
<accession>A0A7S1BUR2</accession>
<gene>
    <name evidence="1" type="ORF">CHYS00102_LOCUS24877</name>
</gene>
<dbReference type="AlphaFoldDB" id="A0A7S1BUR2"/>
<proteinExistence type="predicted"/>
<organism evidence="1">
    <name type="scientific">Corethron hystrix</name>
    <dbReference type="NCBI Taxonomy" id="216773"/>
    <lineage>
        <taxon>Eukaryota</taxon>
        <taxon>Sar</taxon>
        <taxon>Stramenopiles</taxon>
        <taxon>Ochrophyta</taxon>
        <taxon>Bacillariophyta</taxon>
        <taxon>Coscinodiscophyceae</taxon>
        <taxon>Corethrophycidae</taxon>
        <taxon>Corethrales</taxon>
        <taxon>Corethraceae</taxon>
        <taxon>Corethron</taxon>
    </lineage>
</organism>
<name>A0A7S1BUR2_9STRA</name>
<reference evidence="1" key="1">
    <citation type="submission" date="2021-01" db="EMBL/GenBank/DDBJ databases">
        <authorList>
            <person name="Corre E."/>
            <person name="Pelletier E."/>
            <person name="Niang G."/>
            <person name="Scheremetjew M."/>
            <person name="Finn R."/>
            <person name="Kale V."/>
            <person name="Holt S."/>
            <person name="Cochrane G."/>
            <person name="Meng A."/>
            <person name="Brown T."/>
            <person name="Cohen L."/>
        </authorList>
    </citation>
    <scope>NUCLEOTIDE SEQUENCE</scope>
    <source>
        <strain evidence="1">308</strain>
    </source>
</reference>
<dbReference type="EMBL" id="HBFR01034046">
    <property type="protein sequence ID" value="CAD8897663.1"/>
    <property type="molecule type" value="Transcribed_RNA"/>
</dbReference>
<protein>
    <submittedName>
        <fullName evidence="1">Uncharacterized protein</fullName>
    </submittedName>
</protein>